<dbReference type="AlphaFoldDB" id="A0AAV1R6D4"/>
<accession>A0AAV1R6D4</accession>
<evidence type="ECO:0000313" key="1">
    <source>
        <dbReference type="EMBL" id="CAK7329576.1"/>
    </source>
</evidence>
<feature type="non-terminal residue" evidence="1">
    <location>
        <position position="1"/>
    </location>
</feature>
<dbReference type="EMBL" id="CAWUPB010000913">
    <property type="protein sequence ID" value="CAK7329576.1"/>
    <property type="molecule type" value="Genomic_DNA"/>
</dbReference>
<keyword evidence="2" id="KW-1185">Reference proteome</keyword>
<reference evidence="1 2" key="1">
    <citation type="submission" date="2024-01" db="EMBL/GenBank/DDBJ databases">
        <authorList>
            <person name="Waweru B."/>
        </authorList>
    </citation>
    <scope>NUCLEOTIDE SEQUENCE [LARGE SCALE GENOMIC DNA]</scope>
</reference>
<comment type="caution">
    <text evidence="1">The sequence shown here is derived from an EMBL/GenBank/DDBJ whole genome shotgun (WGS) entry which is preliminary data.</text>
</comment>
<evidence type="ECO:0000313" key="2">
    <source>
        <dbReference type="Proteomes" id="UP001314170"/>
    </source>
</evidence>
<sequence length="54" mass="5709">NGRVSCLYHTRVDAARDPSVKGKGIPLLMMGTGPTGGRAWPCDIHGGWSSKLIS</sequence>
<protein>
    <submittedName>
        <fullName evidence="1">Uncharacterized protein</fullName>
    </submittedName>
</protein>
<proteinExistence type="predicted"/>
<gene>
    <name evidence="1" type="ORF">DCAF_LOCUS7331</name>
</gene>
<dbReference type="Proteomes" id="UP001314170">
    <property type="component" value="Unassembled WGS sequence"/>
</dbReference>
<organism evidence="1 2">
    <name type="scientific">Dovyalis caffra</name>
    <dbReference type="NCBI Taxonomy" id="77055"/>
    <lineage>
        <taxon>Eukaryota</taxon>
        <taxon>Viridiplantae</taxon>
        <taxon>Streptophyta</taxon>
        <taxon>Embryophyta</taxon>
        <taxon>Tracheophyta</taxon>
        <taxon>Spermatophyta</taxon>
        <taxon>Magnoliopsida</taxon>
        <taxon>eudicotyledons</taxon>
        <taxon>Gunneridae</taxon>
        <taxon>Pentapetalae</taxon>
        <taxon>rosids</taxon>
        <taxon>fabids</taxon>
        <taxon>Malpighiales</taxon>
        <taxon>Salicaceae</taxon>
        <taxon>Flacourtieae</taxon>
        <taxon>Dovyalis</taxon>
    </lineage>
</organism>
<name>A0AAV1R6D4_9ROSI</name>